<dbReference type="Gene3D" id="3.40.395.10">
    <property type="entry name" value="Adenoviral Proteinase, Chain A"/>
    <property type="match status" value="1"/>
</dbReference>
<dbReference type="InterPro" id="IPR019080">
    <property type="entry name" value="YqaJ_viral_recombinase"/>
</dbReference>
<dbReference type="InterPro" id="IPR049012">
    <property type="entry name" value="Mutator_transp_dom"/>
</dbReference>
<dbReference type="InterPro" id="IPR038765">
    <property type="entry name" value="Papain-like_cys_pep_sf"/>
</dbReference>
<dbReference type="Pfam" id="PF20700">
    <property type="entry name" value="Mutator"/>
    <property type="match status" value="1"/>
</dbReference>
<evidence type="ECO:0000259" key="2">
    <source>
        <dbReference type="Pfam" id="PF09588"/>
    </source>
</evidence>
<dbReference type="OrthoDB" id="7699452at2759"/>
<organism evidence="4 5">
    <name type="scientific">Trichomalopsis sarcophagae</name>
    <dbReference type="NCBI Taxonomy" id="543379"/>
    <lineage>
        <taxon>Eukaryota</taxon>
        <taxon>Metazoa</taxon>
        <taxon>Ecdysozoa</taxon>
        <taxon>Arthropoda</taxon>
        <taxon>Hexapoda</taxon>
        <taxon>Insecta</taxon>
        <taxon>Pterygota</taxon>
        <taxon>Neoptera</taxon>
        <taxon>Endopterygota</taxon>
        <taxon>Hymenoptera</taxon>
        <taxon>Apocrita</taxon>
        <taxon>Proctotrupomorpha</taxon>
        <taxon>Chalcidoidea</taxon>
        <taxon>Pteromalidae</taxon>
        <taxon>Pteromalinae</taxon>
        <taxon>Trichomalopsis</taxon>
    </lineage>
</organism>
<gene>
    <name evidence="4" type="ORF">TSAR_011565</name>
</gene>
<name>A0A232ESK7_9HYME</name>
<dbReference type="InterPro" id="IPR051703">
    <property type="entry name" value="NF-kappa-B_Signaling_Reg"/>
</dbReference>
<dbReference type="GO" id="GO:0006281">
    <property type="term" value="P:DNA repair"/>
    <property type="evidence" value="ECO:0007669"/>
    <property type="project" value="UniProtKB-ARBA"/>
</dbReference>
<dbReference type="Proteomes" id="UP000215335">
    <property type="component" value="Unassembled WGS sequence"/>
</dbReference>
<evidence type="ECO:0000256" key="1">
    <source>
        <dbReference type="SAM" id="Coils"/>
    </source>
</evidence>
<accession>A0A232ESK7</accession>
<dbReference type="InterPro" id="IPR011604">
    <property type="entry name" value="PDDEXK-like_dom_sf"/>
</dbReference>
<keyword evidence="5" id="KW-1185">Reference proteome</keyword>
<sequence length="1045" mass="120969">MYLEHGFREQCTFHDLYYDNYRDDGLCSKLKFVCNHCPYFKWINLVDNNGSSMPVNDGAVSGTIRAGTGYSELKQELASMGLKFMSNVTYREHRQKLVATFEKTAQECMEEAAAMERELAIMKGETINGIPYITVQVDGSWLKRSYRSGKFDSLSGCAAIIGCRTKKVLYVGVRNKLCHVCDLDERKNRAPAKHKCYKNWGRDQSSSAMEKDIVVQGFLESVEKHKLIYKTVIGDGDSSVYKSILDSNPYRQYGIRVEKVECTNHLLRNMCNKIVDASKGRLAHNLVRGNVKTFREYVKKCSFKIRQHVMTLIKIIRNEKDGYSQVKMLQNQIINSVHHVFGDHSQCRKFEVPCENQSFKNWIPILKSTGMYSAIRQAVSNLSCHALSLLKCATSNHVESFNAIVAKIVGSKRINFGQRDSYYVRVHAAVVQYNTQSLLTRLHENYGYDPPSAVTLMEMKAQNHIQQKKTLRMLQGRRRKRYVESGKEDYGEGANRPDVSPEAYEILVQQHLEKLKKDQANRVEIERSTVNQSNCDSWYQKRSELLTPSNFGRICRRRTTTSCASIVKNMLYPPVLNLPALTYGIENEANSRIRLSKKLKKNIELAGLMIDPNDEYLGASVDGLIGNDGIVELKNPISIANLTISQGLKRKRNIRNIFSKEDVNQMNTAHQYYYQVQGQLHVSNRQYCIFAVCTKIDIKYIRVERDDDFWDKNMADQLRRFYFDCLLPELLDSRYNRNMAIREPEYVLEAQKEKQGKVTAKTANVSKKKEKLKTVQKENTKRKRKAANLIEETATNQTVTLQSRKKNPKRFKITATNVSNDICSGMEYCTEEHENNSSEFINIDTSAAEIEEQRNVLATLYININMDNVYNNILDIRSRLNDDSIEAFLQLAKKEAPQYEIHPIIYFRFYHLLPQEFVGYHGKIHVQIIGGHPDYEHWILIRYDGKYLQIFDSINRTNTSDLQPAERDYLNYRYPQLEWENVRFAKVTQQPDAVTCGVYSFAYMTDVILKKNVMNIKYSINSTVMRNHAVTVLRHQKLQRFPYRR</sequence>
<comment type="caution">
    <text evidence="4">The sequence shown here is derived from an EMBL/GenBank/DDBJ whole genome shotgun (WGS) entry which is preliminary data.</text>
</comment>
<dbReference type="Pfam" id="PF09588">
    <property type="entry name" value="YqaJ"/>
    <property type="match status" value="1"/>
</dbReference>
<dbReference type="SUPFAM" id="SSF52980">
    <property type="entry name" value="Restriction endonuclease-like"/>
    <property type="match status" value="1"/>
</dbReference>
<protein>
    <submittedName>
        <fullName evidence="4">Uncharacterized protein</fullName>
    </submittedName>
</protein>
<feature type="coiled-coil region" evidence="1">
    <location>
        <begin position="98"/>
        <end position="125"/>
    </location>
</feature>
<feature type="domain" description="YqaJ viral recombinase" evidence="2">
    <location>
        <begin position="538"/>
        <end position="685"/>
    </location>
</feature>
<dbReference type="EMBL" id="NNAY01002424">
    <property type="protein sequence ID" value="OXU21297.1"/>
    <property type="molecule type" value="Genomic_DNA"/>
</dbReference>
<dbReference type="Gene3D" id="3.90.320.10">
    <property type="match status" value="1"/>
</dbReference>
<evidence type="ECO:0000313" key="5">
    <source>
        <dbReference type="Proteomes" id="UP000215335"/>
    </source>
</evidence>
<proteinExistence type="predicted"/>
<keyword evidence="1" id="KW-0175">Coiled coil</keyword>
<feature type="domain" description="Mutator-like transposase" evidence="3">
    <location>
        <begin position="8"/>
        <end position="349"/>
    </location>
</feature>
<reference evidence="4 5" key="1">
    <citation type="journal article" date="2017" name="Curr. Biol.">
        <title>The Evolution of Venom by Co-option of Single-Copy Genes.</title>
        <authorList>
            <person name="Martinson E.O."/>
            <person name="Mrinalini"/>
            <person name="Kelkar Y.D."/>
            <person name="Chang C.H."/>
            <person name="Werren J.H."/>
        </authorList>
    </citation>
    <scope>NUCLEOTIDE SEQUENCE [LARGE SCALE GENOMIC DNA]</scope>
    <source>
        <strain evidence="4 5">Alberta</strain>
        <tissue evidence="4">Whole body</tissue>
    </source>
</reference>
<dbReference type="SUPFAM" id="SSF54001">
    <property type="entry name" value="Cysteine proteinases"/>
    <property type="match status" value="1"/>
</dbReference>
<dbReference type="InterPro" id="IPR011335">
    <property type="entry name" value="Restrct_endonuc-II-like"/>
</dbReference>
<dbReference type="PANTHER" id="PTHR46609:SF8">
    <property type="entry name" value="YQAJ VIRAL RECOMBINASE DOMAIN-CONTAINING PROTEIN"/>
    <property type="match status" value="1"/>
</dbReference>
<dbReference type="PANTHER" id="PTHR46609">
    <property type="entry name" value="EXONUCLEASE, PHAGE-TYPE/RECB, C-TERMINAL DOMAIN-CONTAINING PROTEIN"/>
    <property type="match status" value="1"/>
</dbReference>
<dbReference type="CDD" id="cd22343">
    <property type="entry name" value="PDDEXK_lambda_exonuclease-like"/>
    <property type="match status" value="1"/>
</dbReference>
<dbReference type="AlphaFoldDB" id="A0A232ESK7"/>
<evidence type="ECO:0000259" key="3">
    <source>
        <dbReference type="Pfam" id="PF20700"/>
    </source>
</evidence>
<evidence type="ECO:0000313" key="4">
    <source>
        <dbReference type="EMBL" id="OXU21297.1"/>
    </source>
</evidence>